<dbReference type="AlphaFoldDB" id="A0A5B7HKB0"/>
<sequence>MLSAAVVQWDRARFVGSQGSQAHGLESWPWSEVRKGIHSGQRFPNAKSKVLLTPLSGGTDLAY</sequence>
<accession>A0A5B7HKB0</accession>
<evidence type="ECO:0000313" key="2">
    <source>
        <dbReference type="Proteomes" id="UP000324222"/>
    </source>
</evidence>
<name>A0A5B7HKB0_PORTR</name>
<evidence type="ECO:0000313" key="1">
    <source>
        <dbReference type="EMBL" id="MPC69168.1"/>
    </source>
</evidence>
<reference evidence="1 2" key="1">
    <citation type="submission" date="2019-05" db="EMBL/GenBank/DDBJ databases">
        <title>Another draft genome of Portunus trituberculatus and its Hox gene families provides insights of decapod evolution.</title>
        <authorList>
            <person name="Jeong J.-H."/>
            <person name="Song I."/>
            <person name="Kim S."/>
            <person name="Choi T."/>
            <person name="Kim D."/>
            <person name="Ryu S."/>
            <person name="Kim W."/>
        </authorList>
    </citation>
    <scope>NUCLEOTIDE SEQUENCE [LARGE SCALE GENOMIC DNA]</scope>
    <source>
        <tissue evidence="1">Muscle</tissue>
    </source>
</reference>
<dbReference type="EMBL" id="VSRR010028963">
    <property type="protein sequence ID" value="MPC69168.1"/>
    <property type="molecule type" value="Genomic_DNA"/>
</dbReference>
<protein>
    <submittedName>
        <fullName evidence="1">Uncharacterized protein</fullName>
    </submittedName>
</protein>
<keyword evidence="2" id="KW-1185">Reference proteome</keyword>
<proteinExistence type="predicted"/>
<comment type="caution">
    <text evidence="1">The sequence shown here is derived from an EMBL/GenBank/DDBJ whole genome shotgun (WGS) entry which is preliminary data.</text>
</comment>
<gene>
    <name evidence="1" type="ORF">E2C01_063383</name>
</gene>
<organism evidence="1 2">
    <name type="scientific">Portunus trituberculatus</name>
    <name type="common">Swimming crab</name>
    <name type="synonym">Neptunus trituberculatus</name>
    <dbReference type="NCBI Taxonomy" id="210409"/>
    <lineage>
        <taxon>Eukaryota</taxon>
        <taxon>Metazoa</taxon>
        <taxon>Ecdysozoa</taxon>
        <taxon>Arthropoda</taxon>
        <taxon>Crustacea</taxon>
        <taxon>Multicrustacea</taxon>
        <taxon>Malacostraca</taxon>
        <taxon>Eumalacostraca</taxon>
        <taxon>Eucarida</taxon>
        <taxon>Decapoda</taxon>
        <taxon>Pleocyemata</taxon>
        <taxon>Brachyura</taxon>
        <taxon>Eubrachyura</taxon>
        <taxon>Portunoidea</taxon>
        <taxon>Portunidae</taxon>
        <taxon>Portuninae</taxon>
        <taxon>Portunus</taxon>
    </lineage>
</organism>
<dbReference type="Proteomes" id="UP000324222">
    <property type="component" value="Unassembled WGS sequence"/>
</dbReference>